<dbReference type="SUPFAM" id="SSF55874">
    <property type="entry name" value="ATPase domain of HSP90 chaperone/DNA topoisomerase II/histidine kinase"/>
    <property type="match status" value="1"/>
</dbReference>
<dbReference type="Proteomes" id="UP000228495">
    <property type="component" value="Unassembled WGS sequence"/>
</dbReference>
<dbReference type="InterPro" id="IPR003594">
    <property type="entry name" value="HATPase_dom"/>
</dbReference>
<evidence type="ECO:0000313" key="11">
    <source>
        <dbReference type="EMBL" id="PIP56784.1"/>
    </source>
</evidence>
<dbReference type="InterPro" id="IPR036097">
    <property type="entry name" value="HisK_dim/P_sf"/>
</dbReference>
<dbReference type="InterPro" id="IPR005467">
    <property type="entry name" value="His_kinase_dom"/>
</dbReference>
<comment type="catalytic activity">
    <reaction evidence="1">
        <text>ATP + protein L-histidine = ADP + protein N-phospho-L-histidine.</text>
        <dbReference type="EC" id="2.7.13.3"/>
    </reaction>
</comment>
<dbReference type="AlphaFoldDB" id="A0A2H0BGM6"/>
<evidence type="ECO:0000256" key="9">
    <source>
        <dbReference type="SAM" id="Phobius"/>
    </source>
</evidence>
<evidence type="ECO:0000259" key="10">
    <source>
        <dbReference type="PROSITE" id="PS50109"/>
    </source>
</evidence>
<sequence>MGKRSPLVIDYLAFIFRFVAKIIALTLIYSLSAKTGAEVLAMLVLMLGEVYHVVVLAISVVYPQKRSFIYSIVGVLDAVLLCGGLWFLGNVTSDAYLLVLFILIPLVMTGGLWPALVTSITTVLIYGYLMTQLHVELYIQILRTVIMVYGLILLGLISEWYHQNFTDIQRLNEQDIIRERANAVREKFTIVASHNLKTPLSSIKESFGLIKDGHVKKEGVDDVIRKMVSHTSELERFMEQLLRLSAINTVIPKEERSTVDLQSIISSVRDLFSPQISQRDIEFIREGETGRVMITVNDRLFREVFINLIDNAIRVVSDGGVVAVKVDINKTDVKIHIADNGPGVSKEVLPYMFTQFNRVGEELQEGEWSGLGLYIAKSIVEAHEGTISVESALGVGTSFTISLPVTTENSY</sequence>
<name>A0A2H0BGM6_UNCKA</name>
<dbReference type="PROSITE" id="PS50109">
    <property type="entry name" value="HIS_KIN"/>
    <property type="match status" value="1"/>
</dbReference>
<feature type="transmembrane region" description="Helical" evidence="9">
    <location>
        <begin position="12"/>
        <end position="33"/>
    </location>
</feature>
<evidence type="ECO:0000256" key="4">
    <source>
        <dbReference type="ARBA" id="ARBA00022679"/>
    </source>
</evidence>
<dbReference type="InterPro" id="IPR050351">
    <property type="entry name" value="BphY/WalK/GraS-like"/>
</dbReference>
<dbReference type="Gene3D" id="1.10.287.130">
    <property type="match status" value="1"/>
</dbReference>
<keyword evidence="3" id="KW-0597">Phosphoprotein</keyword>
<evidence type="ECO:0000313" key="12">
    <source>
        <dbReference type="Proteomes" id="UP000228495"/>
    </source>
</evidence>
<evidence type="ECO:0000256" key="1">
    <source>
        <dbReference type="ARBA" id="ARBA00000085"/>
    </source>
</evidence>
<protein>
    <recommendedName>
        <fullName evidence="2">histidine kinase</fullName>
        <ecNumber evidence="2">2.7.13.3</ecNumber>
    </recommendedName>
</protein>
<keyword evidence="6" id="KW-0418">Kinase</keyword>
<dbReference type="SUPFAM" id="SSF47384">
    <property type="entry name" value="Homodimeric domain of signal transducing histidine kinase"/>
    <property type="match status" value="1"/>
</dbReference>
<dbReference type="PANTHER" id="PTHR42878">
    <property type="entry name" value="TWO-COMPONENT HISTIDINE KINASE"/>
    <property type="match status" value="1"/>
</dbReference>
<feature type="transmembrane region" description="Helical" evidence="9">
    <location>
        <begin position="39"/>
        <end position="61"/>
    </location>
</feature>
<keyword evidence="9" id="KW-0472">Membrane</keyword>
<organism evidence="11 12">
    <name type="scientific">candidate division WWE3 bacterium CG22_combo_CG10-13_8_21_14_all_39_12</name>
    <dbReference type="NCBI Taxonomy" id="1975094"/>
    <lineage>
        <taxon>Bacteria</taxon>
        <taxon>Katanobacteria</taxon>
    </lineage>
</organism>
<dbReference type="InterPro" id="IPR004358">
    <property type="entry name" value="Sig_transdc_His_kin-like_C"/>
</dbReference>
<dbReference type="InterPro" id="IPR036890">
    <property type="entry name" value="HATPase_C_sf"/>
</dbReference>
<dbReference type="SMART" id="SM00387">
    <property type="entry name" value="HATPase_c"/>
    <property type="match status" value="1"/>
</dbReference>
<dbReference type="GO" id="GO:0005524">
    <property type="term" value="F:ATP binding"/>
    <property type="evidence" value="ECO:0007669"/>
    <property type="project" value="UniProtKB-KW"/>
</dbReference>
<feature type="domain" description="Histidine kinase" evidence="10">
    <location>
        <begin position="191"/>
        <end position="407"/>
    </location>
</feature>
<proteinExistence type="predicted"/>
<dbReference type="Pfam" id="PF02518">
    <property type="entry name" value="HATPase_c"/>
    <property type="match status" value="1"/>
</dbReference>
<feature type="transmembrane region" description="Helical" evidence="9">
    <location>
        <begin position="140"/>
        <end position="161"/>
    </location>
</feature>
<evidence type="ECO:0000256" key="5">
    <source>
        <dbReference type="ARBA" id="ARBA00022741"/>
    </source>
</evidence>
<keyword evidence="8" id="KW-0902">Two-component regulatory system</keyword>
<dbReference type="InterPro" id="IPR003661">
    <property type="entry name" value="HisK_dim/P_dom"/>
</dbReference>
<dbReference type="EC" id="2.7.13.3" evidence="2"/>
<evidence type="ECO:0000256" key="7">
    <source>
        <dbReference type="ARBA" id="ARBA00022840"/>
    </source>
</evidence>
<dbReference type="GO" id="GO:0000156">
    <property type="term" value="F:phosphorelay response regulator activity"/>
    <property type="evidence" value="ECO:0007669"/>
    <property type="project" value="TreeGrafter"/>
</dbReference>
<keyword evidence="5" id="KW-0547">Nucleotide-binding</keyword>
<dbReference type="FunFam" id="3.30.565.10:FF:000006">
    <property type="entry name" value="Sensor histidine kinase WalK"/>
    <property type="match status" value="1"/>
</dbReference>
<dbReference type="CDD" id="cd00082">
    <property type="entry name" value="HisKA"/>
    <property type="match status" value="1"/>
</dbReference>
<dbReference type="GO" id="GO:0000155">
    <property type="term" value="F:phosphorelay sensor kinase activity"/>
    <property type="evidence" value="ECO:0007669"/>
    <property type="project" value="InterPro"/>
</dbReference>
<keyword evidence="4" id="KW-0808">Transferase</keyword>
<feature type="transmembrane region" description="Helical" evidence="9">
    <location>
        <begin position="95"/>
        <end position="128"/>
    </location>
</feature>
<reference evidence="11 12" key="1">
    <citation type="submission" date="2017-09" db="EMBL/GenBank/DDBJ databases">
        <title>Depth-based differentiation of microbial function through sediment-hosted aquifers and enrichment of novel symbionts in the deep terrestrial subsurface.</title>
        <authorList>
            <person name="Probst A.J."/>
            <person name="Ladd B."/>
            <person name="Jarett J.K."/>
            <person name="Geller-Mcgrath D.E."/>
            <person name="Sieber C.M."/>
            <person name="Emerson J.B."/>
            <person name="Anantharaman K."/>
            <person name="Thomas B.C."/>
            <person name="Malmstrom R."/>
            <person name="Stieglmeier M."/>
            <person name="Klingl A."/>
            <person name="Woyke T."/>
            <person name="Ryan C.M."/>
            <person name="Banfield J.F."/>
        </authorList>
    </citation>
    <scope>NUCLEOTIDE SEQUENCE [LARGE SCALE GENOMIC DNA]</scope>
    <source>
        <strain evidence="11">CG22_combo_CG10-13_8_21_14_all_39_12</strain>
    </source>
</reference>
<evidence type="ECO:0000256" key="8">
    <source>
        <dbReference type="ARBA" id="ARBA00023012"/>
    </source>
</evidence>
<feature type="transmembrane region" description="Helical" evidence="9">
    <location>
        <begin position="68"/>
        <end position="89"/>
    </location>
</feature>
<dbReference type="EMBL" id="PCSU01000015">
    <property type="protein sequence ID" value="PIP56784.1"/>
    <property type="molecule type" value="Genomic_DNA"/>
</dbReference>
<evidence type="ECO:0000256" key="3">
    <source>
        <dbReference type="ARBA" id="ARBA00022553"/>
    </source>
</evidence>
<dbReference type="PRINTS" id="PR00344">
    <property type="entry name" value="BCTRLSENSOR"/>
</dbReference>
<accession>A0A2H0BGM6</accession>
<comment type="caution">
    <text evidence="11">The sequence shown here is derived from an EMBL/GenBank/DDBJ whole genome shotgun (WGS) entry which is preliminary data.</text>
</comment>
<evidence type="ECO:0000256" key="2">
    <source>
        <dbReference type="ARBA" id="ARBA00012438"/>
    </source>
</evidence>
<keyword evidence="9" id="KW-0812">Transmembrane</keyword>
<dbReference type="PANTHER" id="PTHR42878:SF7">
    <property type="entry name" value="SENSOR HISTIDINE KINASE GLRK"/>
    <property type="match status" value="1"/>
</dbReference>
<dbReference type="CDD" id="cd00075">
    <property type="entry name" value="HATPase"/>
    <property type="match status" value="1"/>
</dbReference>
<dbReference type="Gene3D" id="3.30.565.10">
    <property type="entry name" value="Histidine kinase-like ATPase, C-terminal domain"/>
    <property type="match status" value="1"/>
</dbReference>
<keyword evidence="9" id="KW-1133">Transmembrane helix</keyword>
<evidence type="ECO:0000256" key="6">
    <source>
        <dbReference type="ARBA" id="ARBA00022777"/>
    </source>
</evidence>
<gene>
    <name evidence="11" type="ORF">COX05_01150</name>
</gene>
<keyword evidence="7" id="KW-0067">ATP-binding</keyword>
<dbReference type="GO" id="GO:0030295">
    <property type="term" value="F:protein kinase activator activity"/>
    <property type="evidence" value="ECO:0007669"/>
    <property type="project" value="TreeGrafter"/>
</dbReference>
<dbReference type="GO" id="GO:0007234">
    <property type="term" value="P:osmosensory signaling via phosphorelay pathway"/>
    <property type="evidence" value="ECO:0007669"/>
    <property type="project" value="TreeGrafter"/>
</dbReference>